<dbReference type="SUPFAM" id="SSF57362">
    <property type="entry name" value="BPTI-like"/>
    <property type="match status" value="1"/>
</dbReference>
<organism evidence="5 6">
    <name type="scientific">Ditylenchus destructor</name>
    <dbReference type="NCBI Taxonomy" id="166010"/>
    <lineage>
        <taxon>Eukaryota</taxon>
        <taxon>Metazoa</taxon>
        <taxon>Ecdysozoa</taxon>
        <taxon>Nematoda</taxon>
        <taxon>Chromadorea</taxon>
        <taxon>Rhabditida</taxon>
        <taxon>Tylenchina</taxon>
        <taxon>Tylenchomorpha</taxon>
        <taxon>Sphaerularioidea</taxon>
        <taxon>Anguinidae</taxon>
        <taxon>Anguininae</taxon>
        <taxon>Ditylenchus</taxon>
    </lineage>
</organism>
<feature type="domain" description="BPTI/Kunitz inhibitor" evidence="4">
    <location>
        <begin position="122"/>
        <end position="176"/>
    </location>
</feature>
<comment type="caution">
    <text evidence="5">The sequence shown here is derived from an EMBL/GenBank/DDBJ whole genome shotgun (WGS) entry which is preliminary data.</text>
</comment>
<accession>A0AAD4MRX9</accession>
<protein>
    <submittedName>
        <fullName evidence="5">Kunitz/Bovine pancreatic trypsin inhibitor domain-containing protein</fullName>
    </submittedName>
</protein>
<evidence type="ECO:0000256" key="3">
    <source>
        <dbReference type="ARBA" id="ARBA00023157"/>
    </source>
</evidence>
<dbReference type="EMBL" id="JAKKPZ010000185">
    <property type="protein sequence ID" value="KAI1699278.1"/>
    <property type="molecule type" value="Genomic_DNA"/>
</dbReference>
<dbReference type="PROSITE" id="PS50279">
    <property type="entry name" value="BPTI_KUNITZ_2"/>
    <property type="match status" value="1"/>
</dbReference>
<evidence type="ECO:0000313" key="6">
    <source>
        <dbReference type="Proteomes" id="UP001201812"/>
    </source>
</evidence>
<gene>
    <name evidence="5" type="ORF">DdX_17406</name>
</gene>
<dbReference type="Proteomes" id="UP001201812">
    <property type="component" value="Unassembled WGS sequence"/>
</dbReference>
<dbReference type="Gene3D" id="4.10.410.10">
    <property type="entry name" value="Pancreatic trypsin inhibitor Kunitz domain"/>
    <property type="match status" value="1"/>
</dbReference>
<evidence type="ECO:0000256" key="2">
    <source>
        <dbReference type="ARBA" id="ARBA00022900"/>
    </source>
</evidence>
<dbReference type="InterPro" id="IPR036880">
    <property type="entry name" value="Kunitz_BPTI_sf"/>
</dbReference>
<name>A0AAD4MRX9_9BILA</name>
<dbReference type="InterPro" id="IPR002223">
    <property type="entry name" value="Kunitz_BPTI"/>
</dbReference>
<keyword evidence="1" id="KW-0646">Protease inhibitor</keyword>
<keyword evidence="3" id="KW-1015">Disulfide bond</keyword>
<dbReference type="PANTHER" id="PTHR10083">
    <property type="entry name" value="KUNITZ-TYPE PROTEASE INHIBITOR-RELATED"/>
    <property type="match status" value="1"/>
</dbReference>
<evidence type="ECO:0000259" key="4">
    <source>
        <dbReference type="PROSITE" id="PS50279"/>
    </source>
</evidence>
<dbReference type="Pfam" id="PF00014">
    <property type="entry name" value="Kunitz_BPTI"/>
    <property type="match status" value="1"/>
</dbReference>
<keyword evidence="6" id="KW-1185">Reference proteome</keyword>
<dbReference type="CDD" id="cd00109">
    <property type="entry name" value="Kunitz-type"/>
    <property type="match status" value="1"/>
</dbReference>
<dbReference type="InterPro" id="IPR050098">
    <property type="entry name" value="TFPI/VKTCI-like"/>
</dbReference>
<evidence type="ECO:0000256" key="1">
    <source>
        <dbReference type="ARBA" id="ARBA00022690"/>
    </source>
</evidence>
<dbReference type="PANTHER" id="PTHR10083:SF374">
    <property type="entry name" value="BPTI_KUNITZ INHIBITOR DOMAIN-CONTAINING PROTEIN"/>
    <property type="match status" value="1"/>
</dbReference>
<dbReference type="GO" id="GO:0005615">
    <property type="term" value="C:extracellular space"/>
    <property type="evidence" value="ECO:0007669"/>
    <property type="project" value="TreeGrafter"/>
</dbReference>
<evidence type="ECO:0000313" key="5">
    <source>
        <dbReference type="EMBL" id="KAI1699278.1"/>
    </source>
</evidence>
<keyword evidence="2" id="KW-0722">Serine protease inhibitor</keyword>
<sequence length="183" mass="21159">MTKDNTFEEIYDDGAALNQELQQLTTHDKPLKTVIEQANQEFAHELKKKLHLPTTERIPQDWINAVLEFLFIPRLILCDPSEMFWQNKDLPLLSQVYLQLSSLELLIWCRPVVVYFLKEHVCRDAVTAGTACFGAFLPIQRFHYNADRGQCEPFQYYGCNGSGNNFVTKRQYKAACQPQVKNG</sequence>
<dbReference type="GO" id="GO:0004867">
    <property type="term" value="F:serine-type endopeptidase inhibitor activity"/>
    <property type="evidence" value="ECO:0007669"/>
    <property type="project" value="UniProtKB-KW"/>
</dbReference>
<dbReference type="SMART" id="SM00131">
    <property type="entry name" value="KU"/>
    <property type="match status" value="1"/>
</dbReference>
<reference evidence="5" key="1">
    <citation type="submission" date="2022-01" db="EMBL/GenBank/DDBJ databases">
        <title>Genome Sequence Resource for Two Populations of Ditylenchus destructor, the Migratory Endoparasitic Phytonematode.</title>
        <authorList>
            <person name="Zhang H."/>
            <person name="Lin R."/>
            <person name="Xie B."/>
        </authorList>
    </citation>
    <scope>NUCLEOTIDE SEQUENCE</scope>
    <source>
        <strain evidence="5">BazhouSP</strain>
    </source>
</reference>
<proteinExistence type="predicted"/>
<dbReference type="AlphaFoldDB" id="A0AAD4MRX9"/>